<evidence type="ECO:0000256" key="1">
    <source>
        <dbReference type="SAM" id="Phobius"/>
    </source>
</evidence>
<feature type="domain" description="Signal transduction histidine kinase internal region" evidence="2">
    <location>
        <begin position="169"/>
        <end position="245"/>
    </location>
</feature>
<dbReference type="EMBL" id="BAABHD010000084">
    <property type="protein sequence ID" value="GAA4469479.1"/>
    <property type="molecule type" value="Genomic_DNA"/>
</dbReference>
<dbReference type="SUPFAM" id="SSF55874">
    <property type="entry name" value="ATPase domain of HSP90 chaperone/DNA topoisomerase II/histidine kinase"/>
    <property type="match status" value="1"/>
</dbReference>
<dbReference type="InterPro" id="IPR050640">
    <property type="entry name" value="Bact_2-comp_sensor_kinase"/>
</dbReference>
<comment type="caution">
    <text evidence="3">The sequence shown here is derived from an EMBL/GenBank/DDBJ whole genome shotgun (WGS) entry which is preliminary data.</text>
</comment>
<proteinExistence type="predicted"/>
<evidence type="ECO:0000313" key="3">
    <source>
        <dbReference type="EMBL" id="GAA4469479.1"/>
    </source>
</evidence>
<keyword evidence="1" id="KW-0472">Membrane</keyword>
<evidence type="ECO:0000313" key="4">
    <source>
        <dbReference type="Proteomes" id="UP001501175"/>
    </source>
</evidence>
<keyword evidence="1" id="KW-1133">Transmembrane helix</keyword>
<evidence type="ECO:0000259" key="2">
    <source>
        <dbReference type="Pfam" id="PF06580"/>
    </source>
</evidence>
<reference evidence="4" key="1">
    <citation type="journal article" date="2019" name="Int. J. Syst. Evol. Microbiol.">
        <title>The Global Catalogue of Microorganisms (GCM) 10K type strain sequencing project: providing services to taxonomists for standard genome sequencing and annotation.</title>
        <authorList>
            <consortium name="The Broad Institute Genomics Platform"/>
            <consortium name="The Broad Institute Genome Sequencing Center for Infectious Disease"/>
            <person name="Wu L."/>
            <person name="Ma J."/>
        </authorList>
    </citation>
    <scope>NUCLEOTIDE SEQUENCE [LARGE SCALE GENOMIC DNA]</scope>
    <source>
        <strain evidence="4">JCM 17927</strain>
    </source>
</reference>
<name>A0ABP8NR70_9BACT</name>
<dbReference type="Pfam" id="PF06580">
    <property type="entry name" value="His_kinase"/>
    <property type="match status" value="1"/>
</dbReference>
<gene>
    <name evidence="3" type="ORF">GCM10023189_56560</name>
</gene>
<feature type="transmembrane region" description="Helical" evidence="1">
    <location>
        <begin position="86"/>
        <end position="111"/>
    </location>
</feature>
<keyword evidence="4" id="KW-1185">Reference proteome</keyword>
<dbReference type="Proteomes" id="UP001501175">
    <property type="component" value="Unassembled WGS sequence"/>
</dbReference>
<feature type="transmembrane region" description="Helical" evidence="1">
    <location>
        <begin position="46"/>
        <end position="65"/>
    </location>
</feature>
<accession>A0ABP8NR70</accession>
<dbReference type="InterPro" id="IPR036890">
    <property type="entry name" value="HATPase_C_sf"/>
</dbReference>
<organism evidence="3 4">
    <name type="scientific">Nibrella saemangeumensis</name>
    <dbReference type="NCBI Taxonomy" id="1084526"/>
    <lineage>
        <taxon>Bacteria</taxon>
        <taxon>Pseudomonadati</taxon>
        <taxon>Bacteroidota</taxon>
        <taxon>Cytophagia</taxon>
        <taxon>Cytophagales</taxon>
        <taxon>Spirosomataceae</taxon>
        <taxon>Nibrella</taxon>
    </lineage>
</organism>
<protein>
    <recommendedName>
        <fullName evidence="2">Signal transduction histidine kinase internal region domain-containing protein</fullName>
    </recommendedName>
</protein>
<feature type="transmembrane region" description="Helical" evidence="1">
    <location>
        <begin position="131"/>
        <end position="149"/>
    </location>
</feature>
<dbReference type="PANTHER" id="PTHR34220:SF7">
    <property type="entry name" value="SENSOR HISTIDINE KINASE YPDA"/>
    <property type="match status" value="1"/>
</dbReference>
<sequence>MVNNREDFTLMHMNDSRLRWLGPVGLFLLGNVFFRLGFWLEATGRDMLHSVIVGLVAGALFWQLNRWIVLRLQDQLPGLERTPNRLMILLLLTPMLVSAAIFSRFAMHVFLGSREQLWLGLVDYVTSSGIQLFYHMVYFAVYEGWYLLLQWKQTYLEKEELLKAQWQSRFNALKSQVNPHFLFNSLNALSALIQESPNRASVFVDELSTVYRYLLQANDQELVPLSTELTFIDSYVHLLQTRYGKGVIVHKSVSPDQLNRCLPPLTLQMLLENAVKHNIVMASQPLCLEIRTTEEGQLMVRNNLQRKNASKVSNGVGLSNINAKYRMLTQHNILVQEDDTYFTVLLPLLGDLPARTGQFAVKQSER</sequence>
<feature type="transmembrane region" description="Helical" evidence="1">
    <location>
        <begin position="20"/>
        <end position="40"/>
    </location>
</feature>
<dbReference type="PANTHER" id="PTHR34220">
    <property type="entry name" value="SENSOR HISTIDINE KINASE YPDA"/>
    <property type="match status" value="1"/>
</dbReference>
<keyword evidence="1" id="KW-0812">Transmembrane</keyword>
<dbReference type="InterPro" id="IPR010559">
    <property type="entry name" value="Sig_transdc_His_kin_internal"/>
</dbReference>